<organism evidence="2 3">
    <name type="scientific">Rhodotorula toruloides</name>
    <name type="common">Yeast</name>
    <name type="synonym">Rhodosporidium toruloides</name>
    <dbReference type="NCBI Taxonomy" id="5286"/>
    <lineage>
        <taxon>Eukaryota</taxon>
        <taxon>Fungi</taxon>
        <taxon>Dikarya</taxon>
        <taxon>Basidiomycota</taxon>
        <taxon>Pucciniomycotina</taxon>
        <taxon>Microbotryomycetes</taxon>
        <taxon>Sporidiobolales</taxon>
        <taxon>Sporidiobolaceae</taxon>
        <taxon>Rhodotorula</taxon>
    </lineage>
</organism>
<feature type="region of interest" description="Disordered" evidence="1">
    <location>
        <begin position="326"/>
        <end position="423"/>
    </location>
</feature>
<comment type="caution">
    <text evidence="2">The sequence shown here is derived from an EMBL/GenBank/DDBJ whole genome shotgun (WGS) entry which is preliminary data.</text>
</comment>
<evidence type="ECO:0000313" key="2">
    <source>
        <dbReference type="EMBL" id="GEM12667.1"/>
    </source>
</evidence>
<dbReference type="SUPFAM" id="SSF52058">
    <property type="entry name" value="L domain-like"/>
    <property type="match status" value="1"/>
</dbReference>
<evidence type="ECO:0008006" key="4">
    <source>
        <dbReference type="Google" id="ProtNLM"/>
    </source>
</evidence>
<protein>
    <recommendedName>
        <fullName evidence="4">F-box domain-containing protein</fullName>
    </recommendedName>
</protein>
<dbReference type="Gene3D" id="3.80.10.10">
    <property type="entry name" value="Ribonuclease Inhibitor"/>
    <property type="match status" value="1"/>
</dbReference>
<sequence length="473" mass="53848">MPLNLPIELVRHILVALGPFSLNADDRQDVTQKTLCRCCLASRALKEIAQPLLYKAVLLRKQASVYKFASAVKAGPELPQLVQTYKMPSYEMWIDQRTYDAVRNVVTSLVELRRLWMSGAHSANGYPSTCSADFAMLPNLESLTMTAVRLSCSPPEPFHNLVQLAFMDNYISEQDMKAILRPDITPSLRAVHLDTLYNPDANFNETYLPIFPSSSLTRLDMLQLSPNSNLPRLPYLFKPDFELNDLAVQFYTTGNLPLLDPSALQHILLLWSSTVPYRPNIKPYRAITDLLRGLQADEEAISQHLRSISLPLPLLLVSGKVDEVEGEEWATGDAVKDAAQAEEEPSDKRPDLAQVPIVGSDEGDEAWGDHDEDEDEEDKADYSDSGEETEEKVRYIVNPDEREKSLRPQRSYDRSTYRPSPRTRRRVRQILDFAAAHKIDVVWHDWNPRESDSMVSKDFWRYAREKKAGTWRG</sequence>
<dbReference type="AlphaFoldDB" id="A0A511KQL8"/>
<gene>
    <name evidence="2" type="ORF">Rt10032_c24g6684</name>
</gene>
<dbReference type="EMBL" id="BJWK01000024">
    <property type="protein sequence ID" value="GEM12667.1"/>
    <property type="molecule type" value="Genomic_DNA"/>
</dbReference>
<dbReference type="Proteomes" id="UP000321518">
    <property type="component" value="Unassembled WGS sequence"/>
</dbReference>
<reference evidence="2 3" key="1">
    <citation type="submission" date="2019-07" db="EMBL/GenBank/DDBJ databases">
        <title>Rhodotorula toruloides NBRC10032 genome sequencing.</title>
        <authorList>
            <person name="Shida Y."/>
            <person name="Takaku H."/>
            <person name="Ogasawara W."/>
            <person name="Mori K."/>
        </authorList>
    </citation>
    <scope>NUCLEOTIDE SEQUENCE [LARGE SCALE GENOMIC DNA]</scope>
    <source>
        <strain evidence="2 3">NBRC10032</strain>
    </source>
</reference>
<accession>A0A511KQL8</accession>
<feature type="compositionally biased region" description="Basic and acidic residues" evidence="1">
    <location>
        <begin position="391"/>
        <end position="416"/>
    </location>
</feature>
<dbReference type="InterPro" id="IPR032675">
    <property type="entry name" value="LRR_dom_sf"/>
</dbReference>
<name>A0A511KQL8_RHOTO</name>
<evidence type="ECO:0000313" key="3">
    <source>
        <dbReference type="Proteomes" id="UP000321518"/>
    </source>
</evidence>
<proteinExistence type="predicted"/>
<evidence type="ECO:0000256" key="1">
    <source>
        <dbReference type="SAM" id="MobiDB-lite"/>
    </source>
</evidence>
<dbReference type="OrthoDB" id="2527834at2759"/>
<feature type="compositionally biased region" description="Acidic residues" evidence="1">
    <location>
        <begin position="361"/>
        <end position="390"/>
    </location>
</feature>